<dbReference type="SMART" id="SM00533">
    <property type="entry name" value="MUTSd"/>
    <property type="match status" value="1"/>
</dbReference>
<dbReference type="Proteomes" id="UP001515480">
    <property type="component" value="Unassembled WGS sequence"/>
</dbReference>
<dbReference type="InterPro" id="IPR016151">
    <property type="entry name" value="DNA_mismatch_repair_MutS_N"/>
</dbReference>
<gene>
    <name evidence="9" type="ORF">AB1Y20_023022</name>
</gene>
<keyword evidence="10" id="KW-1185">Reference proteome</keyword>
<feature type="coiled-coil region" evidence="6">
    <location>
        <begin position="659"/>
        <end position="686"/>
    </location>
</feature>
<evidence type="ECO:0000256" key="4">
    <source>
        <dbReference type="ARBA" id="ARBA00022840"/>
    </source>
</evidence>
<dbReference type="SMART" id="SM00534">
    <property type="entry name" value="MUTSac"/>
    <property type="match status" value="1"/>
</dbReference>
<dbReference type="PANTHER" id="PTHR11361">
    <property type="entry name" value="DNA MISMATCH REPAIR PROTEIN MUTS FAMILY MEMBER"/>
    <property type="match status" value="1"/>
</dbReference>
<organism evidence="9 10">
    <name type="scientific">Prymnesium parvum</name>
    <name type="common">Toxic golden alga</name>
    <dbReference type="NCBI Taxonomy" id="97485"/>
    <lineage>
        <taxon>Eukaryota</taxon>
        <taxon>Haptista</taxon>
        <taxon>Haptophyta</taxon>
        <taxon>Prymnesiophyceae</taxon>
        <taxon>Prymnesiales</taxon>
        <taxon>Prymnesiaceae</taxon>
        <taxon>Prymnesium</taxon>
    </lineage>
</organism>
<dbReference type="PIRSF" id="PIRSF037677">
    <property type="entry name" value="DNA_mis_repair_Msh6"/>
    <property type="match status" value="1"/>
</dbReference>
<dbReference type="FunFam" id="1.10.1420.10:FF:000005">
    <property type="entry name" value="DNA mismatch repair protein"/>
    <property type="match status" value="1"/>
</dbReference>
<evidence type="ECO:0000256" key="7">
    <source>
        <dbReference type="SAM" id="MobiDB-lite"/>
    </source>
</evidence>
<dbReference type="PANTHER" id="PTHR11361:SF148">
    <property type="entry name" value="DNA MISMATCH REPAIR PROTEIN MSH6"/>
    <property type="match status" value="1"/>
</dbReference>
<dbReference type="InterPro" id="IPR036678">
    <property type="entry name" value="MutS_con_dom_sf"/>
</dbReference>
<dbReference type="GO" id="GO:0140664">
    <property type="term" value="F:ATP-dependent DNA damage sensor activity"/>
    <property type="evidence" value="ECO:0007669"/>
    <property type="project" value="InterPro"/>
</dbReference>
<evidence type="ECO:0000256" key="6">
    <source>
        <dbReference type="SAM" id="Coils"/>
    </source>
</evidence>
<protein>
    <recommendedName>
        <fullName evidence="8">DNA mismatch repair proteins mutS family domain-containing protein</fullName>
    </recommendedName>
</protein>
<dbReference type="GO" id="GO:0030983">
    <property type="term" value="F:mismatched DNA binding"/>
    <property type="evidence" value="ECO:0007669"/>
    <property type="project" value="InterPro"/>
</dbReference>
<evidence type="ECO:0000313" key="9">
    <source>
        <dbReference type="EMBL" id="KAL1519506.1"/>
    </source>
</evidence>
<feature type="compositionally biased region" description="Basic and acidic residues" evidence="7">
    <location>
        <begin position="39"/>
        <end position="49"/>
    </location>
</feature>
<dbReference type="SUPFAM" id="SSF53150">
    <property type="entry name" value="DNA repair protein MutS, domain II"/>
    <property type="match status" value="1"/>
</dbReference>
<dbReference type="GO" id="GO:0005524">
    <property type="term" value="F:ATP binding"/>
    <property type="evidence" value="ECO:0007669"/>
    <property type="project" value="UniProtKB-KW"/>
</dbReference>
<dbReference type="GO" id="GO:0032301">
    <property type="term" value="C:MutSalpha complex"/>
    <property type="evidence" value="ECO:0007669"/>
    <property type="project" value="TreeGrafter"/>
</dbReference>
<feature type="region of interest" description="Disordered" evidence="7">
    <location>
        <begin position="1"/>
        <end position="143"/>
    </location>
</feature>
<sequence length="1084" mass="119439">MQKQRACDGQLSMKSFFAGTPKHKPETPPSASPMETEGSETKSSKRGRSDEDEAVLAKSAKPASKVTPIQRHSTPIARTEATCKRPTSASTDGAPSSSNASAVCAAIRASSDPRPSPPAGSGTSARASFAHTPSPLARTGAAPNVNERALSYRFLRDKRDAQGRREGEAGFDKSTLLVQLKGDERFTPGQQQYWDIKRHHNDVIIFFKMGKFYELFEEDALVGHRELDLSFMGKDSPHVGFPEAALGKYAEKLVSLGYKVGVVEQMETPQQLEERNKLAPKGQKDKAVRRELCSVLTKGVAFHRDDAATYLLSVCEDGAGTLGVCFVDAASGKFSLGQCCEDASNSRLLTLLTQLRPAEVVVDESRISRSAFTLLRRSVPEGLFNMLPPSAFWDAEEATSQINSSDYFHNLDNAAWPKALQDARQSSPVALAAFGGCVSYLRKLLLDKQLLSLGAVNQWQPTDATEQGARHLILDAKALENLEVFENSSDKGSKGTLFSVVDLCASPFGKRTLRSWLCCPLARLDDIHERQQAVAALIESSELRKLLQTELRKLPDLERLVATINAFSIAQASNQATNYTDIGRKRLNEFIRCLEGFEALAAMVEKAQTLGDELRETSPLLAQALTKGDGFPAIDAELASLRGTFDWQAAKSEGRVVPKEGADDDHDAAKRDLEAATARLEEIRREWQKHFGDRSIEYWMPAGSTTEPFQLVVSEETLKRKGTPDEFTLMSQKKGWRRFWDEDIREQVGVYLEAKERLEHALAQGANRLFGRFAKFFALWNRAVSCAAELDCLVSLARVSSSPGMCRPVFVEQQTPFLEIRQGVNTCVQASRPGADCIPNDILIGKEDDGLDEEPRMLLVTGPNMGGKSTILRQACLTTLMAHLGCWVSASSCRLTPVDRIFTRVGANDAIMAGLSTFRIELEETAQILHHATERSLVILDELGRGTATFDGMAIAHAVMTHLLQQTRCCTLFATHYHALTRAYEAKNPHVALYHMACVVDEATRNVTFLYKFERGASSKSHGVNVAKLAGLPDAILSQAEVKSRELEAALEDKLVLQSARRLLHTHDSSTLREVWHELRARST</sequence>
<comment type="similarity">
    <text evidence="1">Belongs to the DNA mismatch repair MutS family.</text>
</comment>
<dbReference type="InterPro" id="IPR027417">
    <property type="entry name" value="P-loop_NTPase"/>
</dbReference>
<dbReference type="InterPro" id="IPR036187">
    <property type="entry name" value="DNA_mismatch_repair_MutS_sf"/>
</dbReference>
<dbReference type="InterPro" id="IPR045076">
    <property type="entry name" value="MutS"/>
</dbReference>
<proteinExistence type="inferred from homology"/>
<evidence type="ECO:0000256" key="3">
    <source>
        <dbReference type="ARBA" id="ARBA00022763"/>
    </source>
</evidence>
<dbReference type="InterPro" id="IPR007695">
    <property type="entry name" value="DNA_mismatch_repair_MutS-lik_N"/>
</dbReference>
<name>A0AB34JD66_PRYPA</name>
<dbReference type="Pfam" id="PF00488">
    <property type="entry name" value="MutS_V"/>
    <property type="match status" value="1"/>
</dbReference>
<dbReference type="Gene3D" id="3.40.50.300">
    <property type="entry name" value="P-loop containing nucleotide triphosphate hydrolases"/>
    <property type="match status" value="1"/>
</dbReference>
<dbReference type="AlphaFoldDB" id="A0AB34JD66"/>
<feature type="compositionally biased region" description="Polar residues" evidence="7">
    <location>
        <begin position="85"/>
        <end position="101"/>
    </location>
</feature>
<dbReference type="Gene3D" id="3.40.1170.10">
    <property type="entry name" value="DNA repair protein MutS, domain I"/>
    <property type="match status" value="1"/>
</dbReference>
<dbReference type="InterPro" id="IPR007860">
    <property type="entry name" value="DNA_mmatch_repair_MutS_con_dom"/>
</dbReference>
<evidence type="ECO:0000256" key="5">
    <source>
        <dbReference type="ARBA" id="ARBA00023125"/>
    </source>
</evidence>
<comment type="caution">
    <text evidence="9">The sequence shown here is derived from an EMBL/GenBank/DDBJ whole genome shotgun (WGS) entry which is preliminary data.</text>
</comment>
<dbReference type="EMBL" id="JBGBPQ010000009">
    <property type="protein sequence ID" value="KAL1519506.1"/>
    <property type="molecule type" value="Genomic_DNA"/>
</dbReference>
<keyword evidence="2" id="KW-0547">Nucleotide-binding</keyword>
<dbReference type="InterPro" id="IPR017261">
    <property type="entry name" value="DNA_mismatch_repair_MutS/MSH"/>
</dbReference>
<keyword evidence="6" id="KW-0175">Coiled coil</keyword>
<evidence type="ECO:0000256" key="1">
    <source>
        <dbReference type="ARBA" id="ARBA00006271"/>
    </source>
</evidence>
<keyword evidence="4" id="KW-0067">ATP-binding</keyword>
<evidence type="ECO:0000313" key="10">
    <source>
        <dbReference type="Proteomes" id="UP001515480"/>
    </source>
</evidence>
<evidence type="ECO:0000259" key="8">
    <source>
        <dbReference type="PROSITE" id="PS00486"/>
    </source>
</evidence>
<dbReference type="Pfam" id="PF05192">
    <property type="entry name" value="MutS_III"/>
    <property type="match status" value="1"/>
</dbReference>
<dbReference type="InterPro" id="IPR007696">
    <property type="entry name" value="DNA_mismatch_repair_MutS_core"/>
</dbReference>
<feature type="domain" description="DNA mismatch repair proteins mutS family" evidence="8">
    <location>
        <begin position="936"/>
        <end position="952"/>
    </location>
</feature>
<accession>A0AB34JD66</accession>
<dbReference type="SUPFAM" id="SSF48334">
    <property type="entry name" value="DNA repair protein MutS, domain III"/>
    <property type="match status" value="1"/>
</dbReference>
<evidence type="ECO:0000256" key="2">
    <source>
        <dbReference type="ARBA" id="ARBA00022741"/>
    </source>
</evidence>
<dbReference type="GO" id="GO:0006298">
    <property type="term" value="P:mismatch repair"/>
    <property type="evidence" value="ECO:0007669"/>
    <property type="project" value="InterPro"/>
</dbReference>
<dbReference type="Pfam" id="PF05188">
    <property type="entry name" value="MutS_II"/>
    <property type="match status" value="1"/>
</dbReference>
<keyword evidence="3" id="KW-0227">DNA damage</keyword>
<dbReference type="Gene3D" id="3.30.420.110">
    <property type="entry name" value="MutS, connector domain"/>
    <property type="match status" value="1"/>
</dbReference>
<dbReference type="SUPFAM" id="SSF55271">
    <property type="entry name" value="DNA repair protein MutS, domain I"/>
    <property type="match status" value="1"/>
</dbReference>
<dbReference type="Gene3D" id="1.10.1420.10">
    <property type="match status" value="2"/>
</dbReference>
<dbReference type="InterPro" id="IPR000432">
    <property type="entry name" value="DNA_mismatch_repair_MutS_C"/>
</dbReference>
<dbReference type="SUPFAM" id="SSF52540">
    <property type="entry name" value="P-loop containing nucleoside triphosphate hydrolases"/>
    <property type="match status" value="1"/>
</dbReference>
<keyword evidence="5" id="KW-0238">DNA-binding</keyword>
<dbReference type="Pfam" id="PF01624">
    <property type="entry name" value="MutS_I"/>
    <property type="match status" value="1"/>
</dbReference>
<dbReference type="NCBIfam" id="NF003810">
    <property type="entry name" value="PRK05399.1"/>
    <property type="match status" value="1"/>
</dbReference>
<dbReference type="PROSITE" id="PS00486">
    <property type="entry name" value="DNA_MISMATCH_REPAIR_2"/>
    <property type="match status" value="1"/>
</dbReference>
<reference evidence="9 10" key="1">
    <citation type="journal article" date="2024" name="Science">
        <title>Giant polyketide synthase enzymes in the biosynthesis of giant marine polyether toxins.</title>
        <authorList>
            <person name="Fallon T.R."/>
            <person name="Shende V.V."/>
            <person name="Wierzbicki I.H."/>
            <person name="Pendleton A.L."/>
            <person name="Watervoot N.F."/>
            <person name="Auber R.P."/>
            <person name="Gonzalez D.J."/>
            <person name="Wisecaver J.H."/>
            <person name="Moore B.S."/>
        </authorList>
    </citation>
    <scope>NUCLEOTIDE SEQUENCE [LARGE SCALE GENOMIC DNA]</scope>
    <source>
        <strain evidence="9 10">12B1</strain>
    </source>
</reference>